<dbReference type="InterPro" id="IPR011009">
    <property type="entry name" value="Kinase-like_dom_sf"/>
</dbReference>
<dbReference type="Gene3D" id="3.30.200.20">
    <property type="entry name" value="Phosphorylase Kinase, domain 1"/>
    <property type="match status" value="1"/>
</dbReference>
<evidence type="ECO:0000256" key="6">
    <source>
        <dbReference type="ARBA" id="ARBA00022840"/>
    </source>
</evidence>
<dbReference type="Pfam" id="PF07714">
    <property type="entry name" value="PK_Tyr_Ser-Thr"/>
    <property type="match status" value="1"/>
</dbReference>
<dbReference type="Gene3D" id="1.10.510.10">
    <property type="entry name" value="Transferase(Phosphotransferase) domain 1"/>
    <property type="match status" value="1"/>
</dbReference>
<evidence type="ECO:0000256" key="10">
    <source>
        <dbReference type="RuleBase" id="RU000304"/>
    </source>
</evidence>
<protein>
    <recommendedName>
        <fullName evidence="1">non-specific serine/threonine protein kinase</fullName>
        <ecNumber evidence="1">2.7.11.1</ecNumber>
    </recommendedName>
</protein>
<feature type="domain" description="Protein kinase" evidence="12">
    <location>
        <begin position="92"/>
        <end position="221"/>
    </location>
</feature>
<evidence type="ECO:0000259" key="12">
    <source>
        <dbReference type="PROSITE" id="PS50011"/>
    </source>
</evidence>
<evidence type="ECO:0000256" key="8">
    <source>
        <dbReference type="ARBA" id="ARBA00048679"/>
    </source>
</evidence>
<keyword evidence="5" id="KW-0418">Kinase</keyword>
<keyword evidence="6 9" id="KW-0067">ATP-binding</keyword>
<dbReference type="GO" id="GO:0004674">
    <property type="term" value="F:protein serine/threonine kinase activity"/>
    <property type="evidence" value="ECO:0007669"/>
    <property type="project" value="UniProtKB-KW"/>
</dbReference>
<accession>A0AAQ3RF67</accession>
<evidence type="ECO:0000256" key="9">
    <source>
        <dbReference type="PROSITE-ProRule" id="PRU10141"/>
    </source>
</evidence>
<dbReference type="FunFam" id="3.30.200.20:FF:000039">
    <property type="entry name" value="receptor-like protein kinase FERONIA"/>
    <property type="match status" value="1"/>
</dbReference>
<evidence type="ECO:0000256" key="7">
    <source>
        <dbReference type="ARBA" id="ARBA00047899"/>
    </source>
</evidence>
<name>A0AAQ3RF67_VIGMU</name>
<keyword evidence="4 9" id="KW-0547">Nucleotide-binding</keyword>
<dbReference type="EC" id="2.7.11.1" evidence="1"/>
<evidence type="ECO:0000256" key="11">
    <source>
        <dbReference type="SAM" id="Phobius"/>
    </source>
</evidence>
<keyword evidence="11" id="KW-0472">Membrane</keyword>
<dbReference type="PROSITE" id="PS00107">
    <property type="entry name" value="PROTEIN_KINASE_ATP"/>
    <property type="match status" value="1"/>
</dbReference>
<organism evidence="13 14">
    <name type="scientific">Vigna mungo</name>
    <name type="common">Black gram</name>
    <name type="synonym">Phaseolus mungo</name>
    <dbReference type="NCBI Taxonomy" id="3915"/>
    <lineage>
        <taxon>Eukaryota</taxon>
        <taxon>Viridiplantae</taxon>
        <taxon>Streptophyta</taxon>
        <taxon>Embryophyta</taxon>
        <taxon>Tracheophyta</taxon>
        <taxon>Spermatophyta</taxon>
        <taxon>Magnoliopsida</taxon>
        <taxon>eudicotyledons</taxon>
        <taxon>Gunneridae</taxon>
        <taxon>Pentapetalae</taxon>
        <taxon>rosids</taxon>
        <taxon>fabids</taxon>
        <taxon>Fabales</taxon>
        <taxon>Fabaceae</taxon>
        <taxon>Papilionoideae</taxon>
        <taxon>50 kb inversion clade</taxon>
        <taxon>NPAAA clade</taxon>
        <taxon>indigoferoid/millettioid clade</taxon>
        <taxon>Phaseoleae</taxon>
        <taxon>Vigna</taxon>
    </lineage>
</organism>
<dbReference type="Pfam" id="PF00069">
    <property type="entry name" value="Pkinase"/>
    <property type="match status" value="1"/>
</dbReference>
<comment type="catalytic activity">
    <reaction evidence="8">
        <text>L-seryl-[protein] + ATP = O-phospho-L-seryl-[protein] + ADP + H(+)</text>
        <dbReference type="Rhea" id="RHEA:17989"/>
        <dbReference type="Rhea" id="RHEA-COMP:9863"/>
        <dbReference type="Rhea" id="RHEA-COMP:11604"/>
        <dbReference type="ChEBI" id="CHEBI:15378"/>
        <dbReference type="ChEBI" id="CHEBI:29999"/>
        <dbReference type="ChEBI" id="CHEBI:30616"/>
        <dbReference type="ChEBI" id="CHEBI:83421"/>
        <dbReference type="ChEBI" id="CHEBI:456216"/>
        <dbReference type="EC" id="2.7.11.1"/>
    </reaction>
</comment>
<reference evidence="13 14" key="1">
    <citation type="journal article" date="2023" name="Life. Sci Alliance">
        <title>Evolutionary insights into 3D genome organization and epigenetic landscape of Vigna mungo.</title>
        <authorList>
            <person name="Junaid A."/>
            <person name="Singh B."/>
            <person name="Bhatia S."/>
        </authorList>
    </citation>
    <scope>NUCLEOTIDE SEQUENCE [LARGE SCALE GENOMIC DNA]</scope>
    <source>
        <strain evidence="13">Urdbean</strain>
    </source>
</reference>
<dbReference type="SMART" id="SM00220">
    <property type="entry name" value="S_TKc"/>
    <property type="match status" value="1"/>
</dbReference>
<keyword evidence="14" id="KW-1185">Reference proteome</keyword>
<dbReference type="SUPFAM" id="SSF56112">
    <property type="entry name" value="Protein kinase-like (PK-like)"/>
    <property type="match status" value="1"/>
</dbReference>
<dbReference type="InterPro" id="IPR017441">
    <property type="entry name" value="Protein_kinase_ATP_BS"/>
</dbReference>
<dbReference type="EMBL" id="CP144690">
    <property type="protein sequence ID" value="WVY91691.1"/>
    <property type="molecule type" value="Genomic_DNA"/>
</dbReference>
<evidence type="ECO:0000256" key="2">
    <source>
        <dbReference type="ARBA" id="ARBA00022527"/>
    </source>
</evidence>
<keyword evidence="3" id="KW-0808">Transferase</keyword>
<dbReference type="GO" id="GO:0005524">
    <property type="term" value="F:ATP binding"/>
    <property type="evidence" value="ECO:0007669"/>
    <property type="project" value="UniProtKB-UniRule"/>
</dbReference>
<keyword evidence="11" id="KW-1133">Transmembrane helix</keyword>
<dbReference type="InterPro" id="IPR001245">
    <property type="entry name" value="Ser-Thr/Tyr_kinase_cat_dom"/>
</dbReference>
<dbReference type="PANTHER" id="PTHR45631:SF202">
    <property type="entry name" value="SENESCENCE-INDUCED RECEPTOR-LIKE SERINE_THREONINE-PROTEIN KINASE"/>
    <property type="match status" value="1"/>
</dbReference>
<comment type="catalytic activity">
    <reaction evidence="7">
        <text>L-threonyl-[protein] + ATP = O-phospho-L-threonyl-[protein] + ADP + H(+)</text>
        <dbReference type="Rhea" id="RHEA:46608"/>
        <dbReference type="Rhea" id="RHEA-COMP:11060"/>
        <dbReference type="Rhea" id="RHEA-COMP:11605"/>
        <dbReference type="ChEBI" id="CHEBI:15378"/>
        <dbReference type="ChEBI" id="CHEBI:30013"/>
        <dbReference type="ChEBI" id="CHEBI:30616"/>
        <dbReference type="ChEBI" id="CHEBI:61977"/>
        <dbReference type="ChEBI" id="CHEBI:456216"/>
        <dbReference type="EC" id="2.7.11.1"/>
    </reaction>
</comment>
<keyword evidence="11" id="KW-0812">Transmembrane</keyword>
<evidence type="ECO:0000256" key="4">
    <source>
        <dbReference type="ARBA" id="ARBA00022741"/>
    </source>
</evidence>
<dbReference type="FunFam" id="1.10.510.10:FF:001023">
    <property type="entry name" value="Os07g0541700 protein"/>
    <property type="match status" value="1"/>
</dbReference>
<dbReference type="PROSITE" id="PS50011">
    <property type="entry name" value="PROTEIN_KINASE_DOM"/>
    <property type="match status" value="1"/>
</dbReference>
<dbReference type="InterPro" id="IPR000719">
    <property type="entry name" value="Prot_kinase_dom"/>
</dbReference>
<feature type="binding site" evidence="9">
    <location>
        <position position="120"/>
    </location>
    <ligand>
        <name>ATP</name>
        <dbReference type="ChEBI" id="CHEBI:30616"/>
    </ligand>
</feature>
<comment type="similarity">
    <text evidence="10">Belongs to the protein kinase superfamily.</text>
</comment>
<dbReference type="PANTHER" id="PTHR45631">
    <property type="entry name" value="OS07G0107800 PROTEIN-RELATED"/>
    <property type="match status" value="1"/>
</dbReference>
<sequence>MMTNTYIHCSLDGNLRPYQTGSCKSNHKKFIIPLVASITTCVAVVLTISTIIMVIWRLRKKGKVISSISVKDEPLKSANQVFSYSDIRRITNNFTTMIGKGGFGKVYLGTLECGKRVAVKILSSPSAQGYKEFQSEAKLLMHVHHRNVVSLVGYCDEGLDYLHNGCKPPVIHRDLKTSNILLDENMHAKISDFGMSKMFANDNDTYVTTYPAGTPGYLDPE</sequence>
<evidence type="ECO:0000256" key="5">
    <source>
        <dbReference type="ARBA" id="ARBA00022777"/>
    </source>
</evidence>
<gene>
    <name evidence="13" type="ORF">V8G54_037205</name>
</gene>
<feature type="transmembrane region" description="Helical" evidence="11">
    <location>
        <begin position="30"/>
        <end position="56"/>
    </location>
</feature>
<keyword evidence="2 10" id="KW-0723">Serine/threonine-protein kinase</keyword>
<dbReference type="Proteomes" id="UP001374535">
    <property type="component" value="Chromosome 11"/>
</dbReference>
<evidence type="ECO:0000256" key="3">
    <source>
        <dbReference type="ARBA" id="ARBA00022679"/>
    </source>
</evidence>
<dbReference type="PROSITE" id="PS00108">
    <property type="entry name" value="PROTEIN_KINASE_ST"/>
    <property type="match status" value="1"/>
</dbReference>
<dbReference type="InterPro" id="IPR008271">
    <property type="entry name" value="Ser/Thr_kinase_AS"/>
</dbReference>
<dbReference type="AlphaFoldDB" id="A0AAQ3RF67"/>
<evidence type="ECO:0000313" key="13">
    <source>
        <dbReference type="EMBL" id="WVY91691.1"/>
    </source>
</evidence>
<proteinExistence type="inferred from homology"/>
<evidence type="ECO:0000256" key="1">
    <source>
        <dbReference type="ARBA" id="ARBA00012513"/>
    </source>
</evidence>
<evidence type="ECO:0000313" key="14">
    <source>
        <dbReference type="Proteomes" id="UP001374535"/>
    </source>
</evidence>